<feature type="domain" description="Insecticide toxin TcdB middle/N-terminal" evidence="7">
    <location>
        <begin position="1521"/>
        <end position="1664"/>
    </location>
</feature>
<evidence type="ECO:0000256" key="4">
    <source>
        <dbReference type="ARBA" id="ARBA00023026"/>
    </source>
</evidence>
<protein>
    <recommendedName>
        <fullName evidence="11">Sugar-binding protein</fullName>
    </recommendedName>
</protein>
<feature type="region of interest" description="Disordered" evidence="5">
    <location>
        <begin position="1312"/>
        <end position="1360"/>
    </location>
</feature>
<dbReference type="InterPro" id="IPR022045">
    <property type="entry name" value="TcdB_toxin_mid/N"/>
</dbReference>
<dbReference type="InterPro" id="IPR006530">
    <property type="entry name" value="YD"/>
</dbReference>
<dbReference type="Pfam" id="PF25023">
    <property type="entry name" value="TEN_YD-shell"/>
    <property type="match status" value="1"/>
</dbReference>
<evidence type="ECO:0000256" key="6">
    <source>
        <dbReference type="SAM" id="SignalP"/>
    </source>
</evidence>
<comment type="caution">
    <text evidence="9">The sequence shown here is derived from an EMBL/GenBank/DDBJ whole genome shotgun (WGS) entry which is preliminary data.</text>
</comment>
<feature type="signal peptide" evidence="6">
    <location>
        <begin position="1"/>
        <end position="23"/>
    </location>
</feature>
<dbReference type="InterPro" id="IPR003284">
    <property type="entry name" value="Sal_SpvB"/>
</dbReference>
<dbReference type="NCBIfam" id="TIGR01643">
    <property type="entry name" value="YD_repeat_2x"/>
    <property type="match status" value="1"/>
</dbReference>
<evidence type="ECO:0000313" key="10">
    <source>
        <dbReference type="Proteomes" id="UP000612899"/>
    </source>
</evidence>
<name>A0A8J3QHL1_9ACTN</name>
<keyword evidence="2" id="KW-0964">Secreted</keyword>
<evidence type="ECO:0000256" key="3">
    <source>
        <dbReference type="ARBA" id="ARBA00022737"/>
    </source>
</evidence>
<evidence type="ECO:0000313" key="9">
    <source>
        <dbReference type="EMBL" id="GIH10187.1"/>
    </source>
</evidence>
<dbReference type="Pfam" id="PF03534">
    <property type="entry name" value="SpvB"/>
    <property type="match status" value="1"/>
</dbReference>
<evidence type="ECO:0000259" key="7">
    <source>
        <dbReference type="Pfam" id="PF12256"/>
    </source>
</evidence>
<dbReference type="PANTHER" id="PTHR32305:SF15">
    <property type="entry name" value="PROTEIN RHSA-RELATED"/>
    <property type="match status" value="1"/>
</dbReference>
<organism evidence="9 10">
    <name type="scientific">Rhizocola hellebori</name>
    <dbReference type="NCBI Taxonomy" id="1392758"/>
    <lineage>
        <taxon>Bacteria</taxon>
        <taxon>Bacillati</taxon>
        <taxon>Actinomycetota</taxon>
        <taxon>Actinomycetes</taxon>
        <taxon>Micromonosporales</taxon>
        <taxon>Micromonosporaceae</taxon>
        <taxon>Rhizocola</taxon>
    </lineage>
</organism>
<proteinExistence type="predicted"/>
<dbReference type="Pfam" id="PF12256">
    <property type="entry name" value="TcdB_toxin_midN"/>
    <property type="match status" value="1"/>
</dbReference>
<feature type="compositionally biased region" description="Polar residues" evidence="5">
    <location>
        <begin position="1312"/>
        <end position="1329"/>
    </location>
</feature>
<dbReference type="Gene3D" id="2.180.10.10">
    <property type="entry name" value="RHS repeat-associated core"/>
    <property type="match status" value="1"/>
</dbReference>
<evidence type="ECO:0000256" key="1">
    <source>
        <dbReference type="ARBA" id="ARBA00004613"/>
    </source>
</evidence>
<dbReference type="Proteomes" id="UP000612899">
    <property type="component" value="Unassembled WGS sequence"/>
</dbReference>
<keyword evidence="4" id="KW-0843">Virulence</keyword>
<evidence type="ECO:0000256" key="2">
    <source>
        <dbReference type="ARBA" id="ARBA00022525"/>
    </source>
</evidence>
<keyword evidence="6" id="KW-0732">Signal</keyword>
<dbReference type="PANTHER" id="PTHR32305">
    <property type="match status" value="1"/>
</dbReference>
<dbReference type="EMBL" id="BONY01000086">
    <property type="protein sequence ID" value="GIH10187.1"/>
    <property type="molecule type" value="Genomic_DNA"/>
</dbReference>
<dbReference type="RefSeq" id="WP_203913897.1">
    <property type="nucleotide sequence ID" value="NZ_BONY01000086.1"/>
</dbReference>
<feature type="domain" description="Teneurin-like YD-shell" evidence="8">
    <location>
        <begin position="2513"/>
        <end position="2680"/>
    </location>
</feature>
<sequence>MNRFTRLTAAVSTLILTVSGVSAAQPASQLAGPAATVAEPAPAICAVGDTAQQNIAASLTLPDFQAVVSPTDSQTRVVSYEKASLKIKPSAVKLPVGIGITALKDKDVPPLDSGMTNVTGKAHHGYRFTPHPMQFAEMIEVSLPYDPALLTEDFTAQDIYTYFYNEAGGCWEPLQRVRVDEANQLIVSLTDHFTTMVNATVVVPEHPEGVEFNPNQIKGIQAGDPGAGVNLIAPPSANNQGDNKLGYALELPPGRRGVQPQLSLSYDSSRGNGWLGGGWDLATPTVTVETRWGVPRYEAAQETETYVLNGEQLTPVAHRGVLQARTPEKVFHSRVEGSFAKIVRHGTSPANYTWEVTDKSGTTWIYGAADGSTLKDGKGNVFVWALQEVHDPNGNLMRYHYAKVNDTGLDSGSVPGSNLYLDRITYTGQNGVEGRYTVSFTRDRELGEPLRTDKMIDARGGFKRVTADLLRKVEVSLDGSLIRGYELSYVTGAFHKKLLRSISQLDANGALFNTHQFDYFDDIRDASGQYQAFQPLGWTSPGDGLSKDELNLTPSQAGDASALNANSSFGGGGHLYVGVGTQASKSGSVGLKVGFSHTDNDGVLALVDVDGDSLPDKVFRDGGATRYRKNLAKPGGQPRFSDEVRNLALPGISDESSNAVTLGIEGYLGAVAAQLDYVNTFATTSQYFSDVNGDGIMDLVTGSTVLFGRLGAGGVPVYGISGDTPVPVPSGPVDPTGLFSDFAADRDRLTDSFPLLDTLRRWVAPYTGVVSVTGNVKLADSTAAARAASTSADGVRVAIQLENLELWSEQIAAQDNSAHTPTGVASLAVTQGQRLYFRVQSVFDGALDEVSWDPVITYTGVSPVLDVNSLSGHQFQASRDFTLGGRSSSVKAPLTGTIHLSGDFVKSGPTTDDVTVVIAVDGVPALEQTLAAGSTGSVPVNFDRTVTQGQTLTWRVKVDSPIDLDRIDWVPNAFYTAASGVDRVTDPQGNPLITFYPPYNLDMYPQDGLAAPQGSHTVAADGDLTVAPELTFNFGGATPTARVAFTVKRRGALLGKRFFDIQGGVVTAPAPFTVAAQAGDELFFDFSTLDPALRGFLVSQSVLLDGNPVPSALHNALTEDAFAQPYRGWGAIGYNGNRGRAGTPINQADLVMDDDFGDQLPGSVDPQAQKDSFAADPRINPPSVDAFAPFPQFHRWGSSDHNWVTKSAASSSRRGALSIDLPDPVDFGGGYAVARLSRSQQISLTGGLSSPVGSIGGSIAEGASTGEVDFIDMNGDQFPDVVGANGIQFSDMVGGLGGKRGDLPGGAVRRSTNIAGNASAGSPARTITTGRGHGSPPGYTSTNTAEAGNDMPPLGIGGSIGGSSSDGNFDLLDINGDALPDRIYDNGDVALNLGYEFAGREPWRNPAALNDGDGESFGLNIGFNTDFYGFAGGASYSEGNNTANATLVDVNGDGLIDRVFAGSPLRVSLNTGNGFEPPVPFLGSLSAINDEQNARLGGGVYFTIPICFIFICIIINPGGDISTGASRTEFAIRDINGDGRPDHLSSTRDNQLTVAQNRTERTNLLRGVSRPMGARLDFDYTRDGNTYDQPQSRWLLTKTTVSDGFAGDGADTQLTTYEYTGGVFDRLEREFFGYGRVIERHRDTQAADAVYRSITRDYLTDSHYTRGLVRKELTTDAAGRPFAETEHTYALQEVGGGLANPRSTTATVFPQLTRTDKRFYEGNPTPGKATFTTMDYDAFGNVIRFFDASDVGSADDTDTRIRYSADDPACRTTNIVGVPNVIDVFGNGTLMRHRESTVDCATANVTQVRARLAGGETAVTDLEYFSNGNIRAVVNPPNRVSQRYRVDYTYDTAVATHVESITDSFGYRSLATYNLKFGLVENTTDFNNQVIRNTYDAVGRLDTVAGPYEAPENRLTIDFEYHPEATVPYAVTRHVDREANGTVRPDAIDTVIFIDGLGRKLQTKKDAAVHTGPNTAPQQAMIVSGRTVFDAFGRSTRQFYQTTEPKGGANQTFSPAFDSVSPTVRVFDVLDRTTRTTMPDATVTTTSFGFGPDRAGATQFETVITDASGNAKRTYADVRELTVALKESNPAGNQPVIWTSYTYDALAQLTAVTDDRNNVTRSGYDNFGRRTFTDSPDSGRTEIVYDLASNEIRKITSKLAAQNLAVEYDYQFNRLAGIRYPVFPANNVTYTYGAPNAANNGANRIVGVVDGAGVLSRKYGPLGETVEETRTTPAQGSHISTFTTSYRYDTWNRMLAMTYPDGEQLSYHYNSGGQIDSATGVKGEFTYNYLSRLDYDKFERRALLDTGNGTRTQYTYDAEDMRLANLRANAANGYVFDNLNYTYDEVGNVLQIHNNTVVPGGPDPGGPSLQTFRYDDLDRLVHAEGVYTSKNPRADTFRYDLSYDTIHNITRKTQVHEMVGNGNTQPVGKTSYDYAYSYASAKPHAPTTLGIYTIGYDANGNQISRDQQPRPRRQNIWDEENRLACSHENVQSQTLPQTPASCDNAGGTPNAARYYYDDQGTRIVKDSANFHMYPNRNFSTRGNQEFKHVYIGQTKLITKLVEPEHRIEDRQYYAHSDHLGSSGFVTDDRGNLAEHLKYFPGGETWVSEHPVQPVPQQFTGKEFDPETGLYYFGARYYDPRTQVWQSPDPELNQYMNGKLAGGVYTSANLALYTYAHNNSVRLTDPDGRWVHIAVGAGVGALISAGVEGYRQYKAGEFSALRLAGATAGGAVAGAVGAATLGASAGGAALGGSLLARTTVTVVGGSASGAAGGAAGGATEALITGGDVGQASLDGARSGAIAGAAGAVVAKAVGGIVTHYRLRPYAPGGGHHPVSQAAVRGAPGYPARGAGVLAVPNEVLNDLGVAHRVITQQQRDLYTAWRAANPTATPTWATIARIESQAMANAGMDPVLARTIVDRAIRELEARGIAAPTRIPYVDP</sequence>
<feature type="chain" id="PRO_5035271239" description="Sugar-binding protein" evidence="6">
    <location>
        <begin position="24"/>
        <end position="2939"/>
    </location>
</feature>
<keyword evidence="3" id="KW-0677">Repeat</keyword>
<dbReference type="InterPro" id="IPR022385">
    <property type="entry name" value="Rhs_assc_core"/>
</dbReference>
<keyword evidence="10" id="KW-1185">Reference proteome</keyword>
<evidence type="ECO:0000259" key="8">
    <source>
        <dbReference type="Pfam" id="PF25023"/>
    </source>
</evidence>
<comment type="subcellular location">
    <subcellularLocation>
        <location evidence="1">Secreted</location>
    </subcellularLocation>
</comment>
<dbReference type="InterPro" id="IPR050708">
    <property type="entry name" value="T6SS_VgrG/RHS"/>
</dbReference>
<dbReference type="InterPro" id="IPR056823">
    <property type="entry name" value="TEN-like_YD-shell"/>
</dbReference>
<reference evidence="9" key="1">
    <citation type="submission" date="2021-01" db="EMBL/GenBank/DDBJ databases">
        <title>Whole genome shotgun sequence of Rhizocola hellebori NBRC 109834.</title>
        <authorList>
            <person name="Komaki H."/>
            <person name="Tamura T."/>
        </authorList>
    </citation>
    <scope>NUCLEOTIDE SEQUENCE</scope>
    <source>
        <strain evidence="9">NBRC 109834</strain>
    </source>
</reference>
<dbReference type="NCBIfam" id="TIGR03696">
    <property type="entry name" value="Rhs_assc_core"/>
    <property type="match status" value="1"/>
</dbReference>
<evidence type="ECO:0008006" key="11">
    <source>
        <dbReference type="Google" id="ProtNLM"/>
    </source>
</evidence>
<dbReference type="GO" id="GO:0005737">
    <property type="term" value="C:cytoplasm"/>
    <property type="evidence" value="ECO:0007669"/>
    <property type="project" value="InterPro"/>
</dbReference>
<gene>
    <name evidence="9" type="ORF">Rhe02_82540</name>
</gene>
<accession>A0A8J3QHL1</accession>
<dbReference type="GO" id="GO:0005576">
    <property type="term" value="C:extracellular region"/>
    <property type="evidence" value="ECO:0007669"/>
    <property type="project" value="UniProtKB-SubCell"/>
</dbReference>
<evidence type="ECO:0000256" key="5">
    <source>
        <dbReference type="SAM" id="MobiDB-lite"/>
    </source>
</evidence>